<proteinExistence type="predicted"/>
<dbReference type="InterPro" id="IPR003491">
    <property type="entry name" value="REP-like_C"/>
</dbReference>
<dbReference type="AlphaFoldDB" id="A0A841Z433"/>
<dbReference type="Proteomes" id="UP000564536">
    <property type="component" value="Unassembled WGS sequence"/>
</dbReference>
<reference evidence="3 4" key="1">
    <citation type="submission" date="2020-03" db="EMBL/GenBank/DDBJ databases">
        <title>Soil Listeria distribution.</title>
        <authorList>
            <person name="Liao J."/>
            <person name="Wiedmann M."/>
        </authorList>
    </citation>
    <scope>NUCLEOTIDE SEQUENCE [LARGE SCALE GENOMIC DNA]</scope>
    <source>
        <strain evidence="3 4">FSL L7-1523</strain>
    </source>
</reference>
<keyword evidence="3" id="KW-0396">Initiation factor</keyword>
<dbReference type="Pfam" id="PF02486">
    <property type="entry name" value="Rep_trans"/>
    <property type="match status" value="1"/>
</dbReference>
<name>A0A841Z433_9LIST</name>
<dbReference type="GO" id="GO:0003743">
    <property type="term" value="F:translation initiation factor activity"/>
    <property type="evidence" value="ECO:0007669"/>
    <property type="project" value="UniProtKB-KW"/>
</dbReference>
<protein>
    <submittedName>
        <fullName evidence="3">Replication initiation factor domain-containing protein</fullName>
    </submittedName>
</protein>
<feature type="domain" description="Replication initiation protein-like C-terminal" evidence="1">
    <location>
        <begin position="106"/>
        <end position="308"/>
    </location>
</feature>
<comment type="caution">
    <text evidence="3">The sequence shown here is derived from an EMBL/GenBank/DDBJ whole genome shotgun (WGS) entry which is preliminary data.</text>
</comment>
<evidence type="ECO:0000259" key="1">
    <source>
        <dbReference type="Pfam" id="PF02486"/>
    </source>
</evidence>
<feature type="domain" description="Rolling Circle replication initiation protein N-terminal" evidence="2">
    <location>
        <begin position="7"/>
        <end position="98"/>
    </location>
</feature>
<dbReference type="InterPro" id="IPR040819">
    <property type="entry name" value="Rol_Rep_N"/>
</dbReference>
<evidence type="ECO:0000313" key="3">
    <source>
        <dbReference type="EMBL" id="MBC1500005.1"/>
    </source>
</evidence>
<dbReference type="Pfam" id="PF18106">
    <property type="entry name" value="Rol_Rep_N"/>
    <property type="match status" value="1"/>
</dbReference>
<sequence>MGNAYLEAKIDYIRVSFKTHDLDKIMQQVLHIRKEYMLHSEVARMSYVGMYQIDNIHCYYAAPSDDAKGVLIQMSGQGCRQFEGFLEARGKTWFDFLKDCTKHGGQFPRLDIAIDDTKTYLDINKLIVKCIKNEVVTRFTKFNTNSGGRFGKIDAEPTGSTLYLGSKKSDIFFRFYEKNYEQAEKLKVDVSEFGLWNRYELAMMDDRAYEAVKLLIGTEDMSLVGRGILNNYVCFVNWKKDANKYRAQTYRDWERFLNGATKMALTVEAEREFYQKSMNWLRNSASNTMKMVQEIDKIRGTNDLDEMIAEAELKPRQEHMMDIFLNDIKDMVI</sequence>
<organism evidence="3 4">
    <name type="scientific">Listeria weihenstephanensis</name>
    <dbReference type="NCBI Taxonomy" id="1006155"/>
    <lineage>
        <taxon>Bacteria</taxon>
        <taxon>Bacillati</taxon>
        <taxon>Bacillota</taxon>
        <taxon>Bacilli</taxon>
        <taxon>Bacillales</taxon>
        <taxon>Listeriaceae</taxon>
        <taxon>Listeria</taxon>
    </lineage>
</organism>
<keyword evidence="3" id="KW-0648">Protein biosynthesis</keyword>
<accession>A0A841Z433</accession>
<evidence type="ECO:0000313" key="4">
    <source>
        <dbReference type="Proteomes" id="UP000564536"/>
    </source>
</evidence>
<gene>
    <name evidence="3" type="ORF">HB943_05265</name>
</gene>
<dbReference type="EMBL" id="JAARRL010000006">
    <property type="protein sequence ID" value="MBC1500005.1"/>
    <property type="molecule type" value="Genomic_DNA"/>
</dbReference>
<evidence type="ECO:0000259" key="2">
    <source>
        <dbReference type="Pfam" id="PF18106"/>
    </source>
</evidence>
<dbReference type="RefSeq" id="WP_185425066.1">
    <property type="nucleotide sequence ID" value="NZ_JAARRL010000006.1"/>
</dbReference>